<proteinExistence type="predicted"/>
<sequence length="863" mass="99261">MLRVCTKNSIVLSAHKRTLYRTARLNTNSAIDHSNKIYALPFKLPEEKVHQIVNIASYVNQHAFFSIFKIIKSIFTQKMPDVKESVSSMQVRKAYVPFWYYDMAISADVKPSSTNSADKESLEALTKAMGPPRQMLGIGFDCYWPGHTWDPVSYLSFGQSAATRMEKLVPFTADLYQDKDVEVIPFTVNPFNDITDRAPEALENLTVNSLTHKHGMYTINNAQVLFNAAYPIYWPVYIAQFTDKKETQEPPKTVVIGAHSNDPPLYQWDAKKTGSEQWINNGPWVKLDVTEPEWQMGFGNQPPLRQLVHRFLTQVVGHFQTNTVDWEDERIQAYPNYENQNKDYLKQLFKVWAERNMLSRIEGMDENQKTIGLGAVPGTSEAASKNPRLQVKTVSEIRQEIESRVSGELVKLEELEPLACKDSKKNLPSFNTMSSTFKAMRNPLLDGQEQGFRESTISFRSLLQQSHVKLSNRFHHHASRKIVPTSSKERKKKVSAVAHLSQHIKQDQQQSEPYVHYNGPFETLDQLPKEKLDWIAQETSNNKELRHPLLDYPRSIVLRKPHHKNSSLLGHHHHRQSNLMKPKATFYIRVLQVINQNSSKPCLLRSSMELNDQLFEGSFAVSQKCGKNGSQANLDETYILQVILDVEKPSSATLSIYAQPKTALGAFNSRFRQPEVCLGSQVFKIPMRPCEKKLKRITIQDAEGNNQYQVLVVYGTFRWARYWATLYPGHIELYDFEYKERRKALYKISIKALLDVFHPPTDDDERLVDVGSLGLALQFSHESLSLENSMNPDFEYRMYILPDDHDSSQEWEQALMHAASLINEFRYDENYIATKVNNDAEFTLKTPLDEDTSTMVISSKFLW</sequence>
<gene>
    <name evidence="1" type="ORF">MAM1_0026c02102</name>
</gene>
<keyword evidence="2" id="KW-1185">Reference proteome</keyword>
<dbReference type="EMBL" id="DF836315">
    <property type="protein sequence ID" value="GAN02657.1"/>
    <property type="molecule type" value="Genomic_DNA"/>
</dbReference>
<dbReference type="Proteomes" id="UP000053815">
    <property type="component" value="Unassembled WGS sequence"/>
</dbReference>
<dbReference type="STRING" id="91626.A0A0C9MHS2"/>
<dbReference type="AlphaFoldDB" id="A0A0C9MHS2"/>
<reference evidence="1" key="1">
    <citation type="submission" date="2014-09" db="EMBL/GenBank/DDBJ databases">
        <title>Draft genome sequence of an oleaginous Mucoromycotina fungus Mucor ambiguus NBRC6742.</title>
        <authorList>
            <person name="Takeda I."/>
            <person name="Yamane N."/>
            <person name="Morita T."/>
            <person name="Tamano K."/>
            <person name="Machida M."/>
            <person name="Baker S."/>
            <person name="Koike H."/>
        </authorList>
    </citation>
    <scope>NUCLEOTIDE SEQUENCE</scope>
    <source>
        <strain evidence="1">NBRC 6742</strain>
    </source>
</reference>
<dbReference type="OrthoDB" id="2349883at2759"/>
<protein>
    <recommendedName>
        <fullName evidence="3">PH domain-containing protein</fullName>
    </recommendedName>
</protein>
<evidence type="ECO:0000313" key="2">
    <source>
        <dbReference type="Proteomes" id="UP000053815"/>
    </source>
</evidence>
<evidence type="ECO:0008006" key="3">
    <source>
        <dbReference type="Google" id="ProtNLM"/>
    </source>
</evidence>
<accession>A0A0C9MHS2</accession>
<organism evidence="1">
    <name type="scientific">Mucor ambiguus</name>
    <dbReference type="NCBI Taxonomy" id="91626"/>
    <lineage>
        <taxon>Eukaryota</taxon>
        <taxon>Fungi</taxon>
        <taxon>Fungi incertae sedis</taxon>
        <taxon>Mucoromycota</taxon>
        <taxon>Mucoromycotina</taxon>
        <taxon>Mucoromycetes</taxon>
        <taxon>Mucorales</taxon>
        <taxon>Mucorineae</taxon>
        <taxon>Mucoraceae</taxon>
        <taxon>Mucor</taxon>
    </lineage>
</organism>
<evidence type="ECO:0000313" key="1">
    <source>
        <dbReference type="EMBL" id="GAN02657.1"/>
    </source>
</evidence>
<name>A0A0C9MHS2_9FUNG</name>